<evidence type="ECO:0000256" key="4">
    <source>
        <dbReference type="ARBA" id="ARBA00022833"/>
    </source>
</evidence>
<dbReference type="PROSITE" id="PS01186">
    <property type="entry name" value="EGF_2"/>
    <property type="match status" value="1"/>
</dbReference>
<dbReference type="WBParaSite" id="PTRK_0000068200.1">
    <property type="protein sequence ID" value="PTRK_0000068200.1"/>
    <property type="gene ID" value="PTRK_0000068200"/>
</dbReference>
<dbReference type="AlphaFoldDB" id="A0A0N4Z1K7"/>
<keyword evidence="1" id="KW-0645">Protease</keyword>
<keyword evidence="5" id="KW-0482">Metalloprotease</keyword>
<dbReference type="STRING" id="131310.A0A0N4Z1K7"/>
<evidence type="ECO:0000256" key="6">
    <source>
        <dbReference type="PROSITE-ProRule" id="PRU01211"/>
    </source>
</evidence>
<proteinExistence type="predicted"/>
<evidence type="ECO:0000256" key="3">
    <source>
        <dbReference type="ARBA" id="ARBA00022801"/>
    </source>
</evidence>
<evidence type="ECO:0000256" key="2">
    <source>
        <dbReference type="ARBA" id="ARBA00022723"/>
    </source>
</evidence>
<dbReference type="Gene3D" id="3.40.390.10">
    <property type="entry name" value="Collagenase (Catalytic Domain)"/>
    <property type="match status" value="1"/>
</dbReference>
<dbReference type="GO" id="GO:0004222">
    <property type="term" value="F:metalloendopeptidase activity"/>
    <property type="evidence" value="ECO:0007669"/>
    <property type="project" value="InterPro"/>
</dbReference>
<feature type="domain" description="Peptidase M12A" evidence="7">
    <location>
        <begin position="1"/>
        <end position="52"/>
    </location>
</feature>
<dbReference type="Pfam" id="PF01400">
    <property type="entry name" value="Astacin"/>
    <property type="match status" value="1"/>
</dbReference>
<dbReference type="InterPro" id="IPR001506">
    <property type="entry name" value="Peptidase_M12A"/>
</dbReference>
<evidence type="ECO:0000256" key="5">
    <source>
        <dbReference type="ARBA" id="ARBA00023049"/>
    </source>
</evidence>
<dbReference type="PANTHER" id="PTHR10127">
    <property type="entry name" value="DISCOIDIN, CUB, EGF, LAMININ , AND ZINC METALLOPROTEASE DOMAIN CONTAINING"/>
    <property type="match status" value="1"/>
</dbReference>
<keyword evidence="2" id="KW-0479">Metal-binding</keyword>
<dbReference type="GO" id="GO:0006508">
    <property type="term" value="P:proteolysis"/>
    <property type="evidence" value="ECO:0007669"/>
    <property type="project" value="UniProtKB-KW"/>
</dbReference>
<evidence type="ECO:0000313" key="9">
    <source>
        <dbReference type="WBParaSite" id="PTRK_0000068200.1"/>
    </source>
</evidence>
<dbReference type="InterPro" id="IPR000742">
    <property type="entry name" value="EGF"/>
</dbReference>
<dbReference type="PROSITE" id="PS51864">
    <property type="entry name" value="ASTACIN"/>
    <property type="match status" value="1"/>
</dbReference>
<protein>
    <submittedName>
        <fullName evidence="9">Astacin domain-containing protein</fullName>
    </submittedName>
</protein>
<evidence type="ECO:0000259" key="7">
    <source>
        <dbReference type="PROSITE" id="PS51864"/>
    </source>
</evidence>
<dbReference type="Proteomes" id="UP000038045">
    <property type="component" value="Unplaced"/>
</dbReference>
<sequence>YGSLMHYPGSSYISNFKPYMLAKNVDPYNKMMGQSYRLSFNDFKLLNLYFCSKNCLGSEHKCKNGGYLHWIQCGTCICPKGFQGRDCGYIKPISHYCNETILVASREEKILSLEKIRHAII</sequence>
<accession>A0A0N4Z1K7</accession>
<evidence type="ECO:0000256" key="1">
    <source>
        <dbReference type="ARBA" id="ARBA00022670"/>
    </source>
</evidence>
<keyword evidence="4" id="KW-0862">Zinc</keyword>
<comment type="caution">
    <text evidence="6">Lacks conserved residue(s) required for the propagation of feature annotation.</text>
</comment>
<dbReference type="InterPro" id="IPR024079">
    <property type="entry name" value="MetalloPept_cat_dom_sf"/>
</dbReference>
<dbReference type="PROSITE" id="PS00022">
    <property type="entry name" value="EGF_1"/>
    <property type="match status" value="1"/>
</dbReference>
<keyword evidence="8" id="KW-1185">Reference proteome</keyword>
<dbReference type="PANTHER" id="PTHR10127:SF780">
    <property type="entry name" value="METALLOENDOPEPTIDASE"/>
    <property type="match status" value="1"/>
</dbReference>
<dbReference type="GO" id="GO:0046872">
    <property type="term" value="F:metal ion binding"/>
    <property type="evidence" value="ECO:0007669"/>
    <property type="project" value="UniProtKB-KW"/>
</dbReference>
<organism evidence="8 9">
    <name type="scientific">Parastrongyloides trichosuri</name>
    <name type="common">Possum-specific nematode worm</name>
    <dbReference type="NCBI Taxonomy" id="131310"/>
    <lineage>
        <taxon>Eukaryota</taxon>
        <taxon>Metazoa</taxon>
        <taxon>Ecdysozoa</taxon>
        <taxon>Nematoda</taxon>
        <taxon>Chromadorea</taxon>
        <taxon>Rhabditida</taxon>
        <taxon>Tylenchina</taxon>
        <taxon>Panagrolaimomorpha</taxon>
        <taxon>Strongyloidoidea</taxon>
        <taxon>Strongyloididae</taxon>
        <taxon>Parastrongyloides</taxon>
    </lineage>
</organism>
<keyword evidence="3" id="KW-0378">Hydrolase</keyword>
<evidence type="ECO:0000313" key="8">
    <source>
        <dbReference type="Proteomes" id="UP000038045"/>
    </source>
</evidence>
<name>A0A0N4Z1K7_PARTI</name>
<reference evidence="9" key="1">
    <citation type="submission" date="2017-02" db="UniProtKB">
        <authorList>
            <consortium name="WormBaseParasite"/>
        </authorList>
    </citation>
    <scope>IDENTIFICATION</scope>
</reference>